<dbReference type="EMBL" id="JADMLG010000015">
    <property type="protein sequence ID" value="MBH0780519.1"/>
    <property type="molecule type" value="Genomic_DNA"/>
</dbReference>
<name>A0A931IFE6_9NOCA</name>
<dbReference type="Proteomes" id="UP000655751">
    <property type="component" value="Unassembled WGS sequence"/>
</dbReference>
<gene>
    <name evidence="1" type="ORF">IT779_30020</name>
</gene>
<dbReference type="RefSeq" id="WP_196152819.1">
    <property type="nucleotide sequence ID" value="NZ_JADMLG010000015.1"/>
</dbReference>
<evidence type="ECO:0000313" key="2">
    <source>
        <dbReference type="Proteomes" id="UP000655751"/>
    </source>
</evidence>
<evidence type="ECO:0000313" key="1">
    <source>
        <dbReference type="EMBL" id="MBH0780519.1"/>
    </source>
</evidence>
<reference evidence="1" key="1">
    <citation type="submission" date="2020-11" db="EMBL/GenBank/DDBJ databases">
        <title>Nocardia NEAU-351.nov., a novel actinomycete isolated from the cow dung.</title>
        <authorList>
            <person name="Zhang X."/>
        </authorList>
    </citation>
    <scope>NUCLEOTIDE SEQUENCE</scope>
    <source>
        <strain evidence="1">NEAU-351</strain>
    </source>
</reference>
<keyword evidence="2" id="KW-1185">Reference proteome</keyword>
<comment type="caution">
    <text evidence="1">The sequence shown here is derived from an EMBL/GenBank/DDBJ whole genome shotgun (WGS) entry which is preliminary data.</text>
</comment>
<organism evidence="1 2">
    <name type="scientific">Nocardia bovistercoris</name>
    <dbReference type="NCBI Taxonomy" id="2785916"/>
    <lineage>
        <taxon>Bacteria</taxon>
        <taxon>Bacillati</taxon>
        <taxon>Actinomycetota</taxon>
        <taxon>Actinomycetes</taxon>
        <taxon>Mycobacteriales</taxon>
        <taxon>Nocardiaceae</taxon>
        <taxon>Nocardia</taxon>
    </lineage>
</organism>
<dbReference type="AlphaFoldDB" id="A0A931IFE6"/>
<protein>
    <submittedName>
        <fullName evidence="1">Uncharacterized protein</fullName>
    </submittedName>
</protein>
<proteinExistence type="predicted"/>
<accession>A0A931IFE6</accession>
<sequence>MDSEQLGLDFHVEQTPWGKWVNPERRATQTCKFMKYAGLQQIPAQPWPEDSPEVARIDPLVAALFPDMATAMAPESADKADAFICFMGECFIKYVGAEWIDWQSFAPGYSFYQDVNPAVLCDTDDEDEIGMWHLVKDMIEDHSDDGGMFSYFASTVREYATYHNEKRQADANVK</sequence>